<sequence length="565" mass="64233">MSKRQIIALNNIVLLVIEVASASACVSIMSFVTTAMASSEMSQNGKHLRRLSDNNSVHKFRGNGPFADGTETFYYDFSLAWRFLGFYTDCNVCIGDDDDDNDDNNNDNNNNGGEEYFVAPSECLENGEDRTVCRRYAMWAAYVDEAYEGKGPSEYQHFDHRTKRWDRSACSRNGGRCAKLDCHNPSSQNFELVGVFKDPQTDAFINSMIDYQGDCVWNDDEYKFMKAMTSNNNDNNEENNNSWFPTKCTAYEIDGEHDRIYSGYYDALPTSKGNMGVALYTDSSCTMPYQGKDHSAQEVMARSLGSSSSALEEKFDSWNEAMDAFKICQPCVAYKTLSNDSKTPYNADGDRYEQENGNSEEEQGNENENAFVCGNNLERDEPVNQCKVFAEQGSGSMMVATYRDILLAESQGTVTGIDLSPSSGNRRGKMVMGSSFVQPKHMWLSMFLFLMSIVFFGYALAQLFEKDRSKHGSNSKQMKKPLMGEEDTRKAEEKERKKQQQHEKQREQQQKLEERKRLKEEKRLEKKEQELRRAPKKSILKKSKNEEDSSNYSAFSAASSYNSLE</sequence>
<feature type="transmembrane region" description="Helical" evidence="2">
    <location>
        <begin position="442"/>
        <end position="461"/>
    </location>
</feature>
<reference evidence="3" key="1">
    <citation type="submission" date="2021-01" db="EMBL/GenBank/DDBJ databases">
        <authorList>
            <person name="Corre E."/>
            <person name="Pelletier E."/>
            <person name="Niang G."/>
            <person name="Scheremetjew M."/>
            <person name="Finn R."/>
            <person name="Kale V."/>
            <person name="Holt S."/>
            <person name="Cochrane G."/>
            <person name="Meng A."/>
            <person name="Brown T."/>
            <person name="Cohen L."/>
        </authorList>
    </citation>
    <scope>NUCLEOTIDE SEQUENCE</scope>
    <source>
        <strain evidence="3">10249 10 AB</strain>
    </source>
</reference>
<feature type="region of interest" description="Disordered" evidence="1">
    <location>
        <begin position="468"/>
        <end position="565"/>
    </location>
</feature>
<dbReference type="AlphaFoldDB" id="A0A7S4AQR7"/>
<proteinExistence type="predicted"/>
<gene>
    <name evidence="3" type="ORF">PAUS00366_LOCUS16664</name>
</gene>
<protein>
    <submittedName>
        <fullName evidence="3">Uncharacterized protein</fullName>
    </submittedName>
</protein>
<keyword evidence="2" id="KW-1133">Transmembrane helix</keyword>
<accession>A0A7S4AQR7</accession>
<keyword evidence="2" id="KW-0812">Transmembrane</keyword>
<feature type="compositionally biased region" description="Low complexity" evidence="1">
    <location>
        <begin position="550"/>
        <end position="565"/>
    </location>
</feature>
<feature type="transmembrane region" description="Helical" evidence="2">
    <location>
        <begin position="12"/>
        <end position="32"/>
    </location>
</feature>
<evidence type="ECO:0000313" key="3">
    <source>
        <dbReference type="EMBL" id="CAE0723908.1"/>
    </source>
</evidence>
<keyword evidence="2" id="KW-0472">Membrane</keyword>
<feature type="compositionally biased region" description="Basic and acidic residues" evidence="1">
    <location>
        <begin position="482"/>
        <end position="533"/>
    </location>
</feature>
<dbReference type="EMBL" id="HBIX01024063">
    <property type="protein sequence ID" value="CAE0723908.1"/>
    <property type="molecule type" value="Transcribed_RNA"/>
</dbReference>
<feature type="region of interest" description="Disordered" evidence="1">
    <location>
        <begin position="343"/>
        <end position="366"/>
    </location>
</feature>
<organism evidence="3">
    <name type="scientific">Pseudo-nitzschia australis</name>
    <dbReference type="NCBI Taxonomy" id="44445"/>
    <lineage>
        <taxon>Eukaryota</taxon>
        <taxon>Sar</taxon>
        <taxon>Stramenopiles</taxon>
        <taxon>Ochrophyta</taxon>
        <taxon>Bacillariophyta</taxon>
        <taxon>Bacillariophyceae</taxon>
        <taxon>Bacillariophycidae</taxon>
        <taxon>Bacillariales</taxon>
        <taxon>Bacillariaceae</taxon>
        <taxon>Pseudo-nitzschia</taxon>
    </lineage>
</organism>
<evidence type="ECO:0000256" key="2">
    <source>
        <dbReference type="SAM" id="Phobius"/>
    </source>
</evidence>
<name>A0A7S4AQR7_9STRA</name>
<evidence type="ECO:0000256" key="1">
    <source>
        <dbReference type="SAM" id="MobiDB-lite"/>
    </source>
</evidence>